<dbReference type="InterPro" id="IPR044953">
    <property type="entry name" value="At1g04390-like"/>
</dbReference>
<name>A0A9Q1K176_9CARY</name>
<evidence type="ECO:0000313" key="4">
    <source>
        <dbReference type="EMBL" id="KAJ8434575.1"/>
    </source>
</evidence>
<proteinExistence type="predicted"/>
<evidence type="ECO:0000256" key="1">
    <source>
        <dbReference type="ARBA" id="ARBA00004906"/>
    </source>
</evidence>
<feature type="domain" description="BTB" evidence="3">
    <location>
        <begin position="396"/>
        <end position="483"/>
    </location>
</feature>
<dbReference type="SUPFAM" id="SSF54695">
    <property type="entry name" value="POZ domain"/>
    <property type="match status" value="2"/>
</dbReference>
<gene>
    <name evidence="4" type="ORF">Cgig2_012618</name>
</gene>
<feature type="domain" description="BTB" evidence="3">
    <location>
        <begin position="259"/>
        <end position="346"/>
    </location>
</feature>
<dbReference type="EMBL" id="JAKOGI010000468">
    <property type="protein sequence ID" value="KAJ8434575.1"/>
    <property type="molecule type" value="Genomic_DNA"/>
</dbReference>
<dbReference type="PANTHER" id="PTHR35918">
    <property type="entry name" value="OS06G0674800 PROTEIN"/>
    <property type="match status" value="1"/>
</dbReference>
<dbReference type="PROSITE" id="PS50097">
    <property type="entry name" value="BTB"/>
    <property type="match status" value="2"/>
</dbReference>
<protein>
    <recommendedName>
        <fullName evidence="3">BTB domain-containing protein</fullName>
    </recommendedName>
</protein>
<evidence type="ECO:0000256" key="2">
    <source>
        <dbReference type="SAM" id="MobiDB-lite"/>
    </source>
</evidence>
<sequence length="599" mass="68624">MFTFFVVYILKSLSFTDSIGRKRLIRQADRAYTFRSISSAKATLMMICSPSKYISSQARLVLFEILRLEGEEHLKHLLYFLNFVFVGDTSRMPDEFQMLINLMGLTCYSALPQFYRQVVSNGGVKAILAFVRWWLDNGLNVEKLSLTSHLQNASKEATCCRNDIEDWEGQEIHLLLAVWSLAEVIYHHKADGLEIDIFAGQALYGKEQFIKDIQDICISTRSSGLRSYCSYLLSFFGCYGFPSKLGKRIMLAFGEEHHCDMSFILRNGPSVNVHQVVLLARCPSLLPPRDPSDKEKTAESNGSSGRQFTNKCQRAKKEVILSAQVDEQAFLKLLDYIYSGYLQVEGDLIRKLKMLAKRCNMHPLLQLLCNKRPMWASSVLSFDLCHALGPAGHDFSDIILEAKSTEDTRWTCSYCYFSMPHVHAHRVILSSSCEYLRALFQSGMQERSLNYVLRSPIPNYELTLKVPISWEALRKLVIWIYSNVTPEPVSGCLWDNMDVEKKITELQPYIELRWLSEFWVLDDFQNECLRVITSFLDSPELSIKVIQLSADFSEWTLVDIAAKRIAPAYHTLRRSGALDILDEGLVEMIRMASVRLSQE</sequence>
<dbReference type="SMART" id="SM00225">
    <property type="entry name" value="BTB"/>
    <property type="match status" value="2"/>
</dbReference>
<feature type="region of interest" description="Disordered" evidence="2">
    <location>
        <begin position="288"/>
        <end position="310"/>
    </location>
</feature>
<organism evidence="4 5">
    <name type="scientific">Carnegiea gigantea</name>
    <dbReference type="NCBI Taxonomy" id="171969"/>
    <lineage>
        <taxon>Eukaryota</taxon>
        <taxon>Viridiplantae</taxon>
        <taxon>Streptophyta</taxon>
        <taxon>Embryophyta</taxon>
        <taxon>Tracheophyta</taxon>
        <taxon>Spermatophyta</taxon>
        <taxon>Magnoliopsida</taxon>
        <taxon>eudicotyledons</taxon>
        <taxon>Gunneridae</taxon>
        <taxon>Pentapetalae</taxon>
        <taxon>Caryophyllales</taxon>
        <taxon>Cactineae</taxon>
        <taxon>Cactaceae</taxon>
        <taxon>Cactoideae</taxon>
        <taxon>Echinocereeae</taxon>
        <taxon>Carnegiea</taxon>
    </lineage>
</organism>
<reference evidence="4" key="1">
    <citation type="submission" date="2022-04" db="EMBL/GenBank/DDBJ databases">
        <title>Carnegiea gigantea Genome sequencing and assembly v2.</title>
        <authorList>
            <person name="Copetti D."/>
            <person name="Sanderson M.J."/>
            <person name="Burquez A."/>
            <person name="Wojciechowski M.F."/>
        </authorList>
    </citation>
    <scope>NUCLEOTIDE SEQUENCE</scope>
    <source>
        <strain evidence="4">SGP5-SGP5p</strain>
        <tissue evidence="4">Aerial part</tissue>
    </source>
</reference>
<comment type="pathway">
    <text evidence="1">Protein modification; protein ubiquitination.</text>
</comment>
<dbReference type="Pfam" id="PF00651">
    <property type="entry name" value="BTB"/>
    <property type="match status" value="1"/>
</dbReference>
<dbReference type="Gene3D" id="3.30.710.10">
    <property type="entry name" value="Potassium Channel Kv1.1, Chain A"/>
    <property type="match status" value="2"/>
</dbReference>
<dbReference type="Proteomes" id="UP001153076">
    <property type="component" value="Unassembled WGS sequence"/>
</dbReference>
<evidence type="ECO:0000313" key="5">
    <source>
        <dbReference type="Proteomes" id="UP001153076"/>
    </source>
</evidence>
<dbReference type="OrthoDB" id="418748at2759"/>
<dbReference type="InterPro" id="IPR011333">
    <property type="entry name" value="SKP1/BTB/POZ_sf"/>
</dbReference>
<feature type="compositionally biased region" description="Polar residues" evidence="2">
    <location>
        <begin position="299"/>
        <end position="310"/>
    </location>
</feature>
<dbReference type="CDD" id="cd18186">
    <property type="entry name" value="BTB_POZ_ZBTB_KLHL-like"/>
    <property type="match status" value="1"/>
</dbReference>
<evidence type="ECO:0000259" key="3">
    <source>
        <dbReference type="PROSITE" id="PS50097"/>
    </source>
</evidence>
<dbReference type="InterPro" id="IPR000210">
    <property type="entry name" value="BTB/POZ_dom"/>
</dbReference>
<comment type="caution">
    <text evidence="4">The sequence shown here is derived from an EMBL/GenBank/DDBJ whole genome shotgun (WGS) entry which is preliminary data.</text>
</comment>
<keyword evidence="5" id="KW-1185">Reference proteome</keyword>
<dbReference type="PANTHER" id="PTHR35918:SF1">
    <property type="entry name" value="BTB DOMAIN-CONTAINING PROTEIN"/>
    <property type="match status" value="1"/>
</dbReference>
<dbReference type="AlphaFoldDB" id="A0A9Q1K176"/>
<accession>A0A9Q1K176</accession>